<dbReference type="EMBL" id="JAQAGZ010000003">
    <property type="protein sequence ID" value="MCZ8511922.1"/>
    <property type="molecule type" value="Genomic_DNA"/>
</dbReference>
<dbReference type="PANTHER" id="PTHR30126">
    <property type="entry name" value="HTH-TYPE TRANSCRIPTIONAL REGULATOR"/>
    <property type="match status" value="1"/>
</dbReference>
<dbReference type="Gene3D" id="3.40.190.290">
    <property type="match status" value="1"/>
</dbReference>
<sequence>MNVHLQKLEIIELLDQHKKITAVAETLGLKQPTVTFHMKSLEQELGVQLFETRSGKTMLTDAGQAFKHYAVKINALAREAERVVREFQELGQGTLRIGASYVPGTYILPNLISRFAKSYPRITLSLSVKTAPVIQEKLLNHEIDLGLFSTEPFQLPPLSAHALCEDELVVIFAPTHKLNEQPQLCTEMLAGEPFLMHSPESSTRGMTEKWARTNGVRLNAVMEMDSLEAIKQVAMKGEAISFLSRLAVQREVERGELVYRPIPQNDYKRYIYYAYNLNRHSSSLLDAFIDRLSELQ</sequence>
<evidence type="ECO:0000313" key="6">
    <source>
        <dbReference type="EMBL" id="MCZ8511922.1"/>
    </source>
</evidence>
<keyword evidence="4" id="KW-0804">Transcription</keyword>
<keyword evidence="7" id="KW-1185">Reference proteome</keyword>
<evidence type="ECO:0000256" key="3">
    <source>
        <dbReference type="ARBA" id="ARBA00023125"/>
    </source>
</evidence>
<evidence type="ECO:0000256" key="1">
    <source>
        <dbReference type="ARBA" id="ARBA00009437"/>
    </source>
</evidence>
<protein>
    <submittedName>
        <fullName evidence="6">LysR substrate-binding domain-containing protein</fullName>
    </submittedName>
</protein>
<gene>
    <name evidence="6" type="ORF">O9H85_05690</name>
</gene>
<dbReference type="SUPFAM" id="SSF46785">
    <property type="entry name" value="Winged helix' DNA-binding domain"/>
    <property type="match status" value="1"/>
</dbReference>
<dbReference type="Gene3D" id="1.10.10.10">
    <property type="entry name" value="Winged helix-like DNA-binding domain superfamily/Winged helix DNA-binding domain"/>
    <property type="match status" value="1"/>
</dbReference>
<comment type="caution">
    <text evidence="6">The sequence shown here is derived from an EMBL/GenBank/DDBJ whole genome shotgun (WGS) entry which is preliminary data.</text>
</comment>
<comment type="similarity">
    <text evidence="1">Belongs to the LysR transcriptional regulatory family.</text>
</comment>
<dbReference type="Pfam" id="PF00126">
    <property type="entry name" value="HTH_1"/>
    <property type="match status" value="1"/>
</dbReference>
<evidence type="ECO:0000256" key="4">
    <source>
        <dbReference type="ARBA" id="ARBA00023163"/>
    </source>
</evidence>
<reference evidence="6 7" key="1">
    <citation type="submission" date="2022-12" db="EMBL/GenBank/DDBJ databases">
        <title>Draft genome sequence of Paenibacillus sp. dW9.</title>
        <authorList>
            <person name="Choi E.-W."/>
            <person name="Kim D.-U."/>
        </authorList>
    </citation>
    <scope>NUCLEOTIDE SEQUENCE [LARGE SCALE GENOMIC DNA]</scope>
    <source>
        <strain evidence="7">dW9</strain>
    </source>
</reference>
<dbReference type="InterPro" id="IPR036390">
    <property type="entry name" value="WH_DNA-bd_sf"/>
</dbReference>
<evidence type="ECO:0000256" key="2">
    <source>
        <dbReference type="ARBA" id="ARBA00023015"/>
    </source>
</evidence>
<dbReference type="InterPro" id="IPR036388">
    <property type="entry name" value="WH-like_DNA-bd_sf"/>
</dbReference>
<proteinExistence type="inferred from homology"/>
<organism evidence="6 7">
    <name type="scientific">Paenibacillus gyeongsangnamensis</name>
    <dbReference type="NCBI Taxonomy" id="3388067"/>
    <lineage>
        <taxon>Bacteria</taxon>
        <taxon>Bacillati</taxon>
        <taxon>Bacillota</taxon>
        <taxon>Bacilli</taxon>
        <taxon>Bacillales</taxon>
        <taxon>Paenibacillaceae</taxon>
        <taxon>Paenibacillus</taxon>
    </lineage>
</organism>
<dbReference type="PROSITE" id="PS50931">
    <property type="entry name" value="HTH_LYSR"/>
    <property type="match status" value="1"/>
</dbReference>
<keyword evidence="3" id="KW-0238">DNA-binding</keyword>
<dbReference type="InterPro" id="IPR000847">
    <property type="entry name" value="LysR_HTH_N"/>
</dbReference>
<name>A0ABT4Q4Y2_9BACL</name>
<dbReference type="PANTHER" id="PTHR30126:SF39">
    <property type="entry name" value="HTH-TYPE TRANSCRIPTIONAL REGULATOR CYSL"/>
    <property type="match status" value="1"/>
</dbReference>
<dbReference type="Pfam" id="PF03466">
    <property type="entry name" value="LysR_substrate"/>
    <property type="match status" value="1"/>
</dbReference>
<feature type="domain" description="HTH lysR-type" evidence="5">
    <location>
        <begin position="1"/>
        <end position="60"/>
    </location>
</feature>
<dbReference type="SUPFAM" id="SSF53850">
    <property type="entry name" value="Periplasmic binding protein-like II"/>
    <property type="match status" value="1"/>
</dbReference>
<dbReference type="InterPro" id="IPR005119">
    <property type="entry name" value="LysR_subst-bd"/>
</dbReference>
<accession>A0ABT4Q4Y2</accession>
<dbReference type="PRINTS" id="PR00039">
    <property type="entry name" value="HTHLYSR"/>
</dbReference>
<evidence type="ECO:0000259" key="5">
    <source>
        <dbReference type="PROSITE" id="PS50931"/>
    </source>
</evidence>
<evidence type="ECO:0000313" key="7">
    <source>
        <dbReference type="Proteomes" id="UP001527882"/>
    </source>
</evidence>
<dbReference type="Proteomes" id="UP001527882">
    <property type="component" value="Unassembled WGS sequence"/>
</dbReference>
<dbReference type="RefSeq" id="WP_269880318.1">
    <property type="nucleotide sequence ID" value="NZ_JAQAGZ010000003.1"/>
</dbReference>
<keyword evidence="2" id="KW-0805">Transcription regulation</keyword>